<evidence type="ECO:0000259" key="1">
    <source>
        <dbReference type="Pfam" id="PF00903"/>
    </source>
</evidence>
<dbReference type="RefSeq" id="WP_243914309.1">
    <property type="nucleotide sequence ID" value="NZ_JAAECY010000036.1"/>
</dbReference>
<protein>
    <submittedName>
        <fullName evidence="2">Glyoxalase</fullName>
    </submittedName>
</protein>
<evidence type="ECO:0000313" key="2">
    <source>
        <dbReference type="EMBL" id="MCJ1977442.1"/>
    </source>
</evidence>
<proteinExistence type="predicted"/>
<dbReference type="SUPFAM" id="SSF54593">
    <property type="entry name" value="Glyoxalase/Bleomycin resistance protein/Dihydroxybiphenyl dioxygenase"/>
    <property type="match status" value="1"/>
</dbReference>
<feature type="domain" description="Glyoxalase/fosfomycin resistance/dioxygenase" evidence="1">
    <location>
        <begin position="8"/>
        <end position="116"/>
    </location>
</feature>
<dbReference type="InterPro" id="IPR029068">
    <property type="entry name" value="Glyas_Bleomycin-R_OHBP_Dase"/>
</dbReference>
<gene>
    <name evidence="2" type="ORF">GYN19_05685</name>
</gene>
<dbReference type="Proteomes" id="UP001522462">
    <property type="component" value="Unassembled WGS sequence"/>
</dbReference>
<dbReference type="Pfam" id="PF00903">
    <property type="entry name" value="Glyoxalase"/>
    <property type="match status" value="1"/>
</dbReference>
<dbReference type="EMBL" id="JAAEDA010000007">
    <property type="protein sequence ID" value="MCJ1977442.1"/>
    <property type="molecule type" value="Genomic_DNA"/>
</dbReference>
<organism evidence="2 3">
    <name type="scientific">Pseudolactococcus paracarnosus</name>
    <dbReference type="NCBI Taxonomy" id="2749962"/>
    <lineage>
        <taxon>Bacteria</taxon>
        <taxon>Bacillati</taxon>
        <taxon>Bacillota</taxon>
        <taxon>Bacilli</taxon>
        <taxon>Lactobacillales</taxon>
        <taxon>Streptococcaceae</taxon>
        <taxon>Pseudolactococcus</taxon>
    </lineage>
</organism>
<reference evidence="2 3" key="1">
    <citation type="journal article" date="2022" name="Microbiol. Res.">
        <title>Comparative genome analysis, predicted lifestyle and antimicrobial strategies of Lactococcus carnosus and Lactococcus paracarnosus isolated from meat.</title>
        <authorList>
            <person name="Werum V."/>
            <person name="Ehrmann M."/>
            <person name="Vogel R."/>
            <person name="Hilgarth M."/>
        </authorList>
    </citation>
    <scope>NUCLEOTIDE SEQUENCE [LARGE SCALE GENOMIC DNA]</scope>
    <source>
        <strain evidence="2 3">TMW21897</strain>
    </source>
</reference>
<dbReference type="InterPro" id="IPR004360">
    <property type="entry name" value="Glyas_Fos-R_dOase_dom"/>
</dbReference>
<comment type="caution">
    <text evidence="2">The sequence shown here is derived from an EMBL/GenBank/DDBJ whole genome shotgun (WGS) entry which is preliminary data.</text>
</comment>
<name>A0ABT0ALJ7_9LACT</name>
<evidence type="ECO:0000313" key="3">
    <source>
        <dbReference type="Proteomes" id="UP001522462"/>
    </source>
</evidence>
<accession>A0ABT0ALJ7</accession>
<sequence length="121" mass="13675">MKMVTKTRIMLYIEDIDSVSTFWLENFNAKIKEEIPLPEEFKGIILDLTPTVELALFEKDFIKKYSPEVLGSFPSLMIFIENFEAVHAKISTASEIVAYNGLLTFSCSDPEGNYIAVAKAN</sequence>
<keyword evidence="3" id="KW-1185">Reference proteome</keyword>